<dbReference type="AlphaFoldDB" id="A0A5C4SY46"/>
<keyword evidence="2" id="KW-1185">Reference proteome</keyword>
<sequence length="77" mass="8547">MAGTNAEEGFMVMISNFNVAERRVTLNFEGENLAGKTYKVDVIDAQKTCELADTGILNSNTLLLRMPKYSVFIVSVR</sequence>
<proteinExistence type="predicted"/>
<dbReference type="Proteomes" id="UP000307943">
    <property type="component" value="Unassembled WGS sequence"/>
</dbReference>
<name>A0A5C4SY46_9BACL</name>
<dbReference type="EMBL" id="VDCQ01000078">
    <property type="protein sequence ID" value="TNJ61019.1"/>
    <property type="molecule type" value="Genomic_DNA"/>
</dbReference>
<evidence type="ECO:0000313" key="2">
    <source>
        <dbReference type="Proteomes" id="UP000307943"/>
    </source>
</evidence>
<gene>
    <name evidence="1" type="ORF">FE784_35040</name>
</gene>
<evidence type="ECO:0000313" key="1">
    <source>
        <dbReference type="EMBL" id="TNJ61019.1"/>
    </source>
</evidence>
<organism evidence="1 2">
    <name type="scientific">Paenibacillus hemerocallicola</name>
    <dbReference type="NCBI Taxonomy" id="1172614"/>
    <lineage>
        <taxon>Bacteria</taxon>
        <taxon>Bacillati</taxon>
        <taxon>Bacillota</taxon>
        <taxon>Bacilli</taxon>
        <taxon>Bacillales</taxon>
        <taxon>Paenibacillaceae</taxon>
        <taxon>Paenibacillus</taxon>
    </lineage>
</organism>
<accession>A0A5C4SY46</accession>
<reference evidence="1 2" key="1">
    <citation type="submission" date="2019-05" db="EMBL/GenBank/DDBJ databases">
        <title>We sequenced the genome of Paenibacillus hemerocallicola KCTC 33185 for further insight into its adaptation and study the phylogeny of Paenibacillus.</title>
        <authorList>
            <person name="Narsing Rao M.P."/>
        </authorList>
    </citation>
    <scope>NUCLEOTIDE SEQUENCE [LARGE SCALE GENOMIC DNA]</scope>
    <source>
        <strain evidence="1 2">KCTC 33185</strain>
    </source>
</reference>
<protein>
    <submittedName>
        <fullName evidence="1">Uncharacterized protein</fullName>
    </submittedName>
</protein>
<dbReference type="RefSeq" id="WP_139606899.1">
    <property type="nucleotide sequence ID" value="NZ_VDCQ01000078.1"/>
</dbReference>
<comment type="caution">
    <text evidence="1">The sequence shown here is derived from an EMBL/GenBank/DDBJ whole genome shotgun (WGS) entry which is preliminary data.</text>
</comment>